<dbReference type="InterPro" id="IPR047682">
    <property type="entry name" value="SepH-like"/>
</dbReference>
<evidence type="ECO:0000313" key="4">
    <source>
        <dbReference type="Proteomes" id="UP000029096"/>
    </source>
</evidence>
<dbReference type="STRING" id="1437606.BBOH_1106"/>
<feature type="domain" description="DUF3071" evidence="2">
    <location>
        <begin position="7"/>
        <end position="173"/>
    </location>
</feature>
<evidence type="ECO:0000256" key="1">
    <source>
        <dbReference type="SAM" id="MobiDB-lite"/>
    </source>
</evidence>
<keyword evidence="3" id="KW-0238">DNA-binding</keyword>
<comment type="caution">
    <text evidence="3">The sequence shown here is derived from an EMBL/GenBank/DDBJ whole genome shotgun (WGS) entry which is preliminary data.</text>
</comment>
<protein>
    <submittedName>
        <fullName evidence="3">DNA-binding protein</fullName>
    </submittedName>
</protein>
<gene>
    <name evidence="3" type="ORF">BBOH_1106</name>
</gene>
<keyword evidence="4" id="KW-1185">Reference proteome</keyword>
<dbReference type="GO" id="GO:0003677">
    <property type="term" value="F:DNA binding"/>
    <property type="evidence" value="ECO:0007669"/>
    <property type="project" value="UniProtKB-KW"/>
</dbReference>
<dbReference type="RefSeq" id="WP_033521076.1">
    <property type="nucleotide sequence ID" value="NZ_JDUS01000005.1"/>
</dbReference>
<name>A0A086ZG35_9BIFI</name>
<dbReference type="Proteomes" id="UP000029096">
    <property type="component" value="Unassembled WGS sequence"/>
</dbReference>
<proteinExistence type="predicted"/>
<feature type="region of interest" description="Disordered" evidence="1">
    <location>
        <begin position="214"/>
        <end position="378"/>
    </location>
</feature>
<evidence type="ECO:0000259" key="2">
    <source>
        <dbReference type="Pfam" id="PF11268"/>
    </source>
</evidence>
<dbReference type="Pfam" id="PF11268">
    <property type="entry name" value="DUF3071"/>
    <property type="match status" value="1"/>
</dbReference>
<dbReference type="NCBIfam" id="NF040712">
    <property type="entry name" value="SepH"/>
    <property type="match status" value="1"/>
</dbReference>
<dbReference type="eggNOG" id="ENOG5030HS9">
    <property type="taxonomic scope" value="Bacteria"/>
</dbReference>
<organism evidence="3 4">
    <name type="scientific">Bifidobacterium bohemicum DSM 22767</name>
    <dbReference type="NCBI Taxonomy" id="1437606"/>
    <lineage>
        <taxon>Bacteria</taxon>
        <taxon>Bacillati</taxon>
        <taxon>Actinomycetota</taxon>
        <taxon>Actinomycetes</taxon>
        <taxon>Bifidobacteriales</taxon>
        <taxon>Bifidobacteriaceae</taxon>
        <taxon>Bifidobacterium</taxon>
    </lineage>
</organism>
<reference evidence="3 4" key="1">
    <citation type="submission" date="2014-03" db="EMBL/GenBank/DDBJ databases">
        <title>Genomics of Bifidobacteria.</title>
        <authorList>
            <person name="Ventura M."/>
            <person name="Milani C."/>
            <person name="Lugli G.A."/>
        </authorList>
    </citation>
    <scope>NUCLEOTIDE SEQUENCE [LARGE SCALE GENOMIC DNA]</scope>
    <source>
        <strain evidence="3 4">DSM 22767</strain>
    </source>
</reference>
<dbReference type="EMBL" id="JGYP01000002">
    <property type="protein sequence ID" value="KFI45485.1"/>
    <property type="molecule type" value="Genomic_DNA"/>
</dbReference>
<evidence type="ECO:0000313" key="3">
    <source>
        <dbReference type="EMBL" id="KFI45485.1"/>
    </source>
</evidence>
<feature type="compositionally biased region" description="Polar residues" evidence="1">
    <location>
        <begin position="288"/>
        <end position="299"/>
    </location>
</feature>
<accession>A0A086ZG35</accession>
<feature type="compositionally biased region" description="Basic and acidic residues" evidence="1">
    <location>
        <begin position="229"/>
        <end position="250"/>
    </location>
</feature>
<dbReference type="OrthoDB" id="5180791at2"/>
<dbReference type="InterPro" id="IPR021421">
    <property type="entry name" value="DUF3071"/>
</dbReference>
<sequence>MPLHSLEQAQFDHVDEHGDLVFSTNGRDFIVKVDDELERALLEARQIRSEAGLNSTSNTPQTLPISSIQALIRAGVEPHAVAEKYGLSDALVRRFSTPVQTEKQYAIEQFLMVAAPKESRAHSLEDLIKDMLSKARISFETVTWSATRRGRDPWTITASFDTARHRVCAEWSWNMHDNTVESLNKAAQILLNEAHPNTRTLKNGSELLDSNVATRDEFEPTTPAAPDRLPADTRHSSRTTDRDGTERNDSPDPDTPTGPDTGTQGRSNPPIPAYQSMTGRFDGRDLPQKNQDAPSTTSEIPIDVLSSLPLPGHLNPNDRPSSDGTRDEDGLDGSVSEPKPVTQKQSSSGNDDGPAGKKTTKHKSKRSAVPSWDEILFG</sequence>
<dbReference type="AlphaFoldDB" id="A0A086ZG35"/>